<name>A0A8S1BYZ7_9INSE</name>
<evidence type="ECO:0000313" key="1">
    <source>
        <dbReference type="EMBL" id="CAB3360881.1"/>
    </source>
</evidence>
<sequence length="128" mass="14438">MMGTDDLENMVMELATDLEPGSWTRSDDLSSEEKIQRSADIMKNTPEMYHRYINLRKFLKEYRPPETEVEIDETVMTAAVGSPELVPNCGTCDEASLTTKSPAMEIKCHQAVLNLLRVVQSKERSVGN</sequence>
<dbReference type="AlphaFoldDB" id="A0A8S1BYZ7"/>
<reference evidence="1 2" key="1">
    <citation type="submission" date="2020-04" db="EMBL/GenBank/DDBJ databases">
        <authorList>
            <person name="Alioto T."/>
            <person name="Alioto T."/>
            <person name="Gomez Garrido J."/>
        </authorList>
    </citation>
    <scope>NUCLEOTIDE SEQUENCE [LARGE SCALE GENOMIC DNA]</scope>
</reference>
<keyword evidence="2" id="KW-1185">Reference proteome</keyword>
<accession>A0A8S1BYZ7</accession>
<organism evidence="1 2">
    <name type="scientific">Cloeon dipterum</name>
    <dbReference type="NCBI Taxonomy" id="197152"/>
    <lineage>
        <taxon>Eukaryota</taxon>
        <taxon>Metazoa</taxon>
        <taxon>Ecdysozoa</taxon>
        <taxon>Arthropoda</taxon>
        <taxon>Hexapoda</taxon>
        <taxon>Insecta</taxon>
        <taxon>Pterygota</taxon>
        <taxon>Palaeoptera</taxon>
        <taxon>Ephemeroptera</taxon>
        <taxon>Pisciforma</taxon>
        <taxon>Baetidae</taxon>
        <taxon>Cloeon</taxon>
    </lineage>
</organism>
<dbReference type="Proteomes" id="UP000494165">
    <property type="component" value="Unassembled WGS sequence"/>
</dbReference>
<protein>
    <submittedName>
        <fullName evidence="1">Uncharacterized protein</fullName>
    </submittedName>
</protein>
<dbReference type="EMBL" id="CADEPI010000004">
    <property type="protein sequence ID" value="CAB3360881.1"/>
    <property type="molecule type" value="Genomic_DNA"/>
</dbReference>
<comment type="caution">
    <text evidence="1">The sequence shown here is derived from an EMBL/GenBank/DDBJ whole genome shotgun (WGS) entry which is preliminary data.</text>
</comment>
<evidence type="ECO:0000313" key="2">
    <source>
        <dbReference type="Proteomes" id="UP000494165"/>
    </source>
</evidence>
<gene>
    <name evidence="1" type="ORF">CLODIP_2_CD03307</name>
</gene>
<proteinExistence type="predicted"/>